<dbReference type="SUPFAM" id="SSF51905">
    <property type="entry name" value="FAD/NAD(P)-binding domain"/>
    <property type="match status" value="1"/>
</dbReference>
<evidence type="ECO:0000313" key="1">
    <source>
        <dbReference type="EMBL" id="KFF16400.1"/>
    </source>
</evidence>
<dbReference type="Gene3D" id="3.50.50.60">
    <property type="entry name" value="FAD/NAD(P)-binding domain"/>
    <property type="match status" value="1"/>
</dbReference>
<dbReference type="PANTHER" id="PTHR42923">
    <property type="entry name" value="PROTOPORPHYRINOGEN OXIDASE"/>
    <property type="match status" value="1"/>
</dbReference>
<evidence type="ECO:0000313" key="2">
    <source>
        <dbReference type="Proteomes" id="UP000028712"/>
    </source>
</evidence>
<dbReference type="EMBL" id="JPRM01000015">
    <property type="protein sequence ID" value="KFF16400.1"/>
    <property type="molecule type" value="Genomic_DNA"/>
</dbReference>
<gene>
    <name evidence="1" type="ORF">IW20_11670</name>
</gene>
<protein>
    <submittedName>
        <fullName evidence="1">Twin-arginine translocation pathway signal protein</fullName>
    </submittedName>
</protein>
<dbReference type="OrthoDB" id="127573at2"/>
<reference evidence="1 2" key="1">
    <citation type="submission" date="2014-07" db="EMBL/GenBank/DDBJ databases">
        <title>Genome of Flavobacterium hydatis DSM 2063.</title>
        <authorList>
            <person name="Pipes S.E."/>
            <person name="Stropko S.J."/>
            <person name="Newman J.D."/>
        </authorList>
    </citation>
    <scope>NUCLEOTIDE SEQUENCE [LARGE SCALE GENOMIC DNA]</scope>
    <source>
        <strain evidence="1 2">DSM 2063</strain>
    </source>
</reference>
<comment type="caution">
    <text evidence="1">The sequence shown here is derived from an EMBL/GenBank/DDBJ whole genome shotgun (WGS) entry which is preliminary data.</text>
</comment>
<dbReference type="RefSeq" id="WP_081912473.1">
    <property type="nucleotide sequence ID" value="NZ_JBEWQG010000001.1"/>
</dbReference>
<proteinExistence type="predicted"/>
<dbReference type="PANTHER" id="PTHR42923:SF39">
    <property type="entry name" value="AMINO OXIDASE"/>
    <property type="match status" value="1"/>
</dbReference>
<dbReference type="AlphaFoldDB" id="A0A086AI86"/>
<dbReference type="Pfam" id="PF13450">
    <property type="entry name" value="NAD_binding_8"/>
    <property type="match status" value="1"/>
</dbReference>
<dbReference type="eggNOG" id="COG1231">
    <property type="taxonomic scope" value="Bacteria"/>
</dbReference>
<dbReference type="InterPro" id="IPR036188">
    <property type="entry name" value="FAD/NAD-bd_sf"/>
</dbReference>
<accession>A0A086AI86</accession>
<name>A0A086AI86_FLAHY</name>
<organism evidence="1 2">
    <name type="scientific">Flavobacterium hydatis</name>
    <name type="common">Cytophaga aquatilis</name>
    <dbReference type="NCBI Taxonomy" id="991"/>
    <lineage>
        <taxon>Bacteria</taxon>
        <taxon>Pseudomonadati</taxon>
        <taxon>Bacteroidota</taxon>
        <taxon>Flavobacteriia</taxon>
        <taxon>Flavobacteriales</taxon>
        <taxon>Flavobacteriaceae</taxon>
        <taxon>Flavobacterium</taxon>
    </lineage>
</organism>
<dbReference type="GO" id="GO:0016491">
    <property type="term" value="F:oxidoreductase activity"/>
    <property type="evidence" value="ECO:0007669"/>
    <property type="project" value="TreeGrafter"/>
</dbReference>
<dbReference type="Proteomes" id="UP000028712">
    <property type="component" value="Unassembled WGS sequence"/>
</dbReference>
<dbReference type="InterPro" id="IPR050464">
    <property type="entry name" value="Zeta_carotene_desat/Oxidored"/>
</dbReference>
<sequence>MKNGENYSKSRRNFVKGIGASLLLIPFLQFCSDKIIQLLIRLSGTNHLLGHRLWIKDFPKPASQIHIPYLIVGGGISGLSAARQFEKKGISDFLLVELEGHLGGNSSNGENQYSKFPLGAHYLPLPNFKDKELLQFLEEEKIILGYDQKGLPVFDELQLSFAPDERLFYKNNWQDGVVPKEGNSKDQDLEFERFFKLMDAFRIGKGKDEKYLFDIPVYLSSNDIETRNLDKMTMKEWFEKNDFKTEPLFHYIDYCCKDDFGLGIDYVSAWAGIHYFAGRKQDANSDKKESVLTWPEGNARLATHLKKYTNKKTLKNHLVYEVKTENNKVIAKVFDDVKKVSVEIVADKVIMATPQFVNQYLIKDRKEYTKEFQYTPWLLATLTLTNLSDNFSFPLSWDNVIYGAKGLGYIYDQHQSLNQIQDKKVITYYYSFSSSDLRKTRKELYKKDKEYWKQFVLADLKIAHPDIENSTEEMEVFLLGHGMVSPAPGFIFGEAKKQASKNIQNSIYFAHTDLSGISIFEEAFHHGINVVNQILDETTLDS</sequence>
<dbReference type="STRING" id="991.IW20_11670"/>